<name>A0A4Y9YVZ7_9AGAM</name>
<sequence>MPSYVITGANRGIGLAFVRQLSAKPDNVVIALVRNVGTVDELKSLNRSNVHILQADIGDLASLQRAAAETAKITGGSLDVLINNAAMLPNERDALPLDGYPAGQEQLLADDLVALFTVNVVGVAHTINTFLPLVKKGSLKKVIVISSGAGDLDLTLASGYETSGPYSISKAAVNMAVAKYAAEYKPQGILFLAISPGLVDTATRALTAKELEDAKKMVTKFKKIAPNWERPLTADESVEMMLKVFDDLTPENSGAFLSHKGNKEWL</sequence>
<dbReference type="AlphaFoldDB" id="A0A4Y9YVZ7"/>
<proteinExistence type="predicted"/>
<evidence type="ECO:0008006" key="3">
    <source>
        <dbReference type="Google" id="ProtNLM"/>
    </source>
</evidence>
<dbReference type="GO" id="GO:0016616">
    <property type="term" value="F:oxidoreductase activity, acting on the CH-OH group of donors, NAD or NADP as acceptor"/>
    <property type="evidence" value="ECO:0007669"/>
    <property type="project" value="TreeGrafter"/>
</dbReference>
<dbReference type="OrthoDB" id="9876299at2759"/>
<protein>
    <recommendedName>
        <fullName evidence="3">NAD(P)-binding protein</fullName>
    </recommendedName>
</protein>
<comment type="caution">
    <text evidence="1">The sequence shown here is derived from an EMBL/GenBank/DDBJ whole genome shotgun (WGS) entry which is preliminary data.</text>
</comment>
<dbReference type="EMBL" id="SEOQ01000296">
    <property type="protein sequence ID" value="TFY65907.1"/>
    <property type="molecule type" value="Genomic_DNA"/>
</dbReference>
<dbReference type="PRINTS" id="PR00081">
    <property type="entry name" value="GDHRDH"/>
</dbReference>
<dbReference type="SUPFAM" id="SSF51735">
    <property type="entry name" value="NAD(P)-binding Rossmann-fold domains"/>
    <property type="match status" value="1"/>
</dbReference>
<accession>A0A4Y9YVZ7</accession>
<dbReference type="InterPro" id="IPR036291">
    <property type="entry name" value="NAD(P)-bd_dom_sf"/>
</dbReference>
<dbReference type="InterPro" id="IPR002347">
    <property type="entry name" value="SDR_fam"/>
</dbReference>
<keyword evidence="2" id="KW-1185">Reference proteome</keyword>
<dbReference type="CDD" id="cd05325">
    <property type="entry name" value="carb_red_sniffer_like_SDR_c"/>
    <property type="match status" value="1"/>
</dbReference>
<reference evidence="1 2" key="1">
    <citation type="submission" date="2019-02" db="EMBL/GenBank/DDBJ databases">
        <title>Genome sequencing of the rare red list fungi Dentipellis fragilis.</title>
        <authorList>
            <person name="Buettner E."/>
            <person name="Kellner H."/>
        </authorList>
    </citation>
    <scope>NUCLEOTIDE SEQUENCE [LARGE SCALE GENOMIC DNA]</scope>
    <source>
        <strain evidence="1 2">DSM 105465</strain>
    </source>
</reference>
<organism evidence="1 2">
    <name type="scientific">Dentipellis fragilis</name>
    <dbReference type="NCBI Taxonomy" id="205917"/>
    <lineage>
        <taxon>Eukaryota</taxon>
        <taxon>Fungi</taxon>
        <taxon>Dikarya</taxon>
        <taxon>Basidiomycota</taxon>
        <taxon>Agaricomycotina</taxon>
        <taxon>Agaricomycetes</taxon>
        <taxon>Russulales</taxon>
        <taxon>Hericiaceae</taxon>
        <taxon>Dentipellis</taxon>
    </lineage>
</organism>
<dbReference type="PANTHER" id="PTHR45458:SF3">
    <property type="entry name" value="CHAIN DEHYDROGENASE (ATSC), PUTATIVE-RELATED"/>
    <property type="match status" value="1"/>
</dbReference>
<evidence type="ECO:0000313" key="2">
    <source>
        <dbReference type="Proteomes" id="UP000298327"/>
    </source>
</evidence>
<dbReference type="PANTHER" id="PTHR45458">
    <property type="entry name" value="SHORT-CHAIN DEHYDROGENASE/REDUCTASE SDR"/>
    <property type="match status" value="1"/>
</dbReference>
<dbReference type="InterPro" id="IPR052184">
    <property type="entry name" value="SDR_enzymes"/>
</dbReference>
<dbReference type="Proteomes" id="UP000298327">
    <property type="component" value="Unassembled WGS sequence"/>
</dbReference>
<dbReference type="Pfam" id="PF00106">
    <property type="entry name" value="adh_short"/>
    <property type="match status" value="1"/>
</dbReference>
<dbReference type="Gene3D" id="3.40.50.720">
    <property type="entry name" value="NAD(P)-binding Rossmann-like Domain"/>
    <property type="match status" value="1"/>
</dbReference>
<gene>
    <name evidence="1" type="ORF">EVG20_g5179</name>
</gene>
<evidence type="ECO:0000313" key="1">
    <source>
        <dbReference type="EMBL" id="TFY65907.1"/>
    </source>
</evidence>